<evidence type="ECO:0000313" key="9">
    <source>
        <dbReference type="EMBL" id="JAC96616.1"/>
    </source>
</evidence>
<dbReference type="FunFam" id="3.10.100.10:FF:000087">
    <property type="entry name" value="Snaclec rhodocetin subunit delta"/>
    <property type="match status" value="1"/>
</dbReference>
<dbReference type="Pfam" id="PF00059">
    <property type="entry name" value="Lectin_C"/>
    <property type="match status" value="1"/>
</dbReference>
<dbReference type="PANTHER" id="PTHR22803">
    <property type="entry name" value="MANNOSE, PHOSPHOLIPASE, LECTIN RECEPTOR RELATED"/>
    <property type="match status" value="1"/>
</dbReference>
<feature type="signal peptide" evidence="7">
    <location>
        <begin position="1"/>
        <end position="23"/>
    </location>
</feature>
<dbReference type="InterPro" id="IPR016186">
    <property type="entry name" value="C-type_lectin-like/link_sf"/>
</dbReference>
<keyword evidence="5" id="KW-1015">Disulfide bond</keyword>
<dbReference type="Gene3D" id="3.10.100.10">
    <property type="entry name" value="Mannose-Binding Protein A, subunit A"/>
    <property type="match status" value="1"/>
</dbReference>
<keyword evidence="4" id="KW-0800">Toxin</keyword>
<keyword evidence="6" id="KW-1199">Hemostasis impairing toxin</keyword>
<evidence type="ECO:0000256" key="6">
    <source>
        <dbReference type="ARBA" id="ARBA00023240"/>
    </source>
</evidence>
<dbReference type="GO" id="GO:0005576">
    <property type="term" value="C:extracellular region"/>
    <property type="evidence" value="ECO:0007669"/>
    <property type="project" value="UniProtKB-SubCell"/>
</dbReference>
<keyword evidence="9" id="KW-0430">Lectin</keyword>
<accession>A0A0A1WCL8</accession>
<evidence type="ECO:0000256" key="1">
    <source>
        <dbReference type="ARBA" id="ARBA00004613"/>
    </source>
</evidence>
<dbReference type="PROSITE" id="PS50041">
    <property type="entry name" value="C_TYPE_LECTIN_2"/>
    <property type="match status" value="1"/>
</dbReference>
<sequence length="154" mass="17960">MGRFFSVSFGLLVVFLSLSETGADQDCLPDWSFYEGRCYKVFSRQMTWADAEKFCNRWDGGHLVSIESNGKAEFVAQLVSENLRERQYVWIGLRDHSETQHCSELWPDGSFISYENVIYPTKCFALEKQTEFRNWVPFRCGSRLPFVCKSLIPR</sequence>
<dbReference type="SUPFAM" id="SSF56436">
    <property type="entry name" value="C-type lectin-like"/>
    <property type="match status" value="1"/>
</dbReference>
<comment type="similarity">
    <text evidence="2">Belongs to the snaclec family.</text>
</comment>
<comment type="subcellular location">
    <subcellularLocation>
        <location evidence="1">Secreted</location>
    </subcellularLocation>
</comment>
<keyword evidence="3" id="KW-0964">Secreted</keyword>
<protein>
    <submittedName>
        <fullName evidence="9">C-type lectin K</fullName>
    </submittedName>
</protein>
<evidence type="ECO:0000256" key="5">
    <source>
        <dbReference type="ARBA" id="ARBA00023157"/>
    </source>
</evidence>
<dbReference type="InterPro" id="IPR050111">
    <property type="entry name" value="C-type_lectin/snaclec_domain"/>
</dbReference>
<dbReference type="GO" id="GO:0090729">
    <property type="term" value="F:toxin activity"/>
    <property type="evidence" value="ECO:0007669"/>
    <property type="project" value="UniProtKB-KW"/>
</dbReference>
<dbReference type="EMBL" id="GBUG01000016">
    <property type="protein sequence ID" value="JAC96616.1"/>
    <property type="molecule type" value="mRNA"/>
</dbReference>
<feature type="chain" id="PRO_5001993668" evidence="7">
    <location>
        <begin position="24"/>
        <end position="154"/>
    </location>
</feature>
<proteinExistence type="evidence at transcript level"/>
<dbReference type="AlphaFoldDB" id="A0A0A1WCL8"/>
<organism evidence="9">
    <name type="scientific">Echis coloratus</name>
    <name type="common">Carpet viper</name>
    <dbReference type="NCBI Taxonomy" id="64175"/>
    <lineage>
        <taxon>Eukaryota</taxon>
        <taxon>Metazoa</taxon>
        <taxon>Chordata</taxon>
        <taxon>Craniata</taxon>
        <taxon>Vertebrata</taxon>
        <taxon>Euteleostomi</taxon>
        <taxon>Lepidosauria</taxon>
        <taxon>Squamata</taxon>
        <taxon>Bifurcata</taxon>
        <taxon>Unidentata</taxon>
        <taxon>Episquamata</taxon>
        <taxon>Toxicofera</taxon>
        <taxon>Serpentes</taxon>
        <taxon>Colubroidea</taxon>
        <taxon>Viperidae</taxon>
        <taxon>Viperinae</taxon>
        <taxon>Echis</taxon>
    </lineage>
</organism>
<evidence type="ECO:0000256" key="7">
    <source>
        <dbReference type="SAM" id="SignalP"/>
    </source>
</evidence>
<evidence type="ECO:0000256" key="2">
    <source>
        <dbReference type="ARBA" id="ARBA00006747"/>
    </source>
</evidence>
<evidence type="ECO:0000256" key="3">
    <source>
        <dbReference type="ARBA" id="ARBA00022525"/>
    </source>
</evidence>
<dbReference type="InterPro" id="IPR001304">
    <property type="entry name" value="C-type_lectin-like"/>
</dbReference>
<dbReference type="PRINTS" id="PR01504">
    <property type="entry name" value="PNCREATITSAP"/>
</dbReference>
<evidence type="ECO:0000259" key="8">
    <source>
        <dbReference type="PROSITE" id="PS50041"/>
    </source>
</evidence>
<dbReference type="SMART" id="SM00034">
    <property type="entry name" value="CLECT"/>
    <property type="match status" value="1"/>
</dbReference>
<dbReference type="GO" id="GO:0030246">
    <property type="term" value="F:carbohydrate binding"/>
    <property type="evidence" value="ECO:0007669"/>
    <property type="project" value="UniProtKB-KW"/>
</dbReference>
<evidence type="ECO:0000256" key="4">
    <source>
        <dbReference type="ARBA" id="ARBA00022656"/>
    </source>
</evidence>
<reference evidence="9" key="1">
    <citation type="journal article" date="2014" name="Toxicon">
        <title>Testing the Toxicofera: comparative transcriptomics casts doubt on the single, early evolution of the reptile venom system.</title>
        <authorList>
            <person name="Hargreaves A.D."/>
            <person name="Swain M.T."/>
            <person name="Logan D.W."/>
            <person name="Mulley J.F."/>
        </authorList>
    </citation>
    <scope>NUCLEOTIDE SEQUENCE</scope>
</reference>
<name>A0A0A1WCL8_ECHCO</name>
<feature type="domain" description="C-type lectin" evidence="8">
    <location>
        <begin position="34"/>
        <end position="149"/>
    </location>
</feature>
<dbReference type="InterPro" id="IPR016187">
    <property type="entry name" value="CTDL_fold"/>
</dbReference>
<keyword evidence="7" id="KW-0732">Signal</keyword>